<evidence type="ECO:0000256" key="1">
    <source>
        <dbReference type="ARBA" id="ARBA00004167"/>
    </source>
</evidence>
<name>A0A1M5ZMC5_9BURK</name>
<feature type="region of interest" description="Disordered" evidence="5">
    <location>
        <begin position="1"/>
        <end position="40"/>
    </location>
</feature>
<sequence>MSSNTPQPPEAEKPRAGDGRAGQPGDGQAPDIWLAEPESSKKRSLARSVIWMVGLVIVAVLGWFVYQWANDMAGVKRDAPKLATIIPLPPPPPPPPEPEKPPEEPKEEEIAEPEPEPEPAPVEEAQPKDEAPPSPADDLANPMKIDGDAQAGSDAFNIGAGAGGGMAGGGGGRAGNATYSQYLAYMFQRILREDDRTRNLVFRLNADVWLTAGGQITQVKLTKSSGDPQIDELVIAAVRAVGQLDERPPASLTMPVRVAFQGRRPN</sequence>
<comment type="subcellular location">
    <subcellularLocation>
        <location evidence="1">Membrane</location>
        <topology evidence="1">Single-pass membrane protein</topology>
    </subcellularLocation>
</comment>
<keyword evidence="3 6" id="KW-1133">Transmembrane helix</keyword>
<gene>
    <name evidence="7" type="ORF">SAMN04488135_11620</name>
</gene>
<protein>
    <submittedName>
        <fullName evidence="7">TonB family C-terminal domain-containing protein</fullName>
    </submittedName>
</protein>
<evidence type="ECO:0000313" key="7">
    <source>
        <dbReference type="EMBL" id="SHI25312.1"/>
    </source>
</evidence>
<accession>A0A1M5ZMC5</accession>
<dbReference type="Pfam" id="PF13103">
    <property type="entry name" value="TonB_2"/>
    <property type="match status" value="1"/>
</dbReference>
<dbReference type="NCBIfam" id="TIGR01352">
    <property type="entry name" value="tonB_Cterm"/>
    <property type="match status" value="1"/>
</dbReference>
<evidence type="ECO:0000256" key="2">
    <source>
        <dbReference type="ARBA" id="ARBA00022692"/>
    </source>
</evidence>
<dbReference type="Proteomes" id="UP000184226">
    <property type="component" value="Unassembled WGS sequence"/>
</dbReference>
<dbReference type="STRING" id="658167.SAMN04488135_11620"/>
<organism evidence="7 8">
    <name type="scientific">Pollutimonas bauzanensis</name>
    <dbReference type="NCBI Taxonomy" id="658167"/>
    <lineage>
        <taxon>Bacteria</taxon>
        <taxon>Pseudomonadati</taxon>
        <taxon>Pseudomonadota</taxon>
        <taxon>Betaproteobacteria</taxon>
        <taxon>Burkholderiales</taxon>
        <taxon>Alcaligenaceae</taxon>
        <taxon>Pollutimonas</taxon>
    </lineage>
</organism>
<dbReference type="GO" id="GO:0016020">
    <property type="term" value="C:membrane"/>
    <property type="evidence" value="ECO:0007669"/>
    <property type="project" value="UniProtKB-SubCell"/>
</dbReference>
<evidence type="ECO:0000256" key="4">
    <source>
        <dbReference type="ARBA" id="ARBA00023136"/>
    </source>
</evidence>
<dbReference type="OrthoDB" id="7032053at2"/>
<proteinExistence type="predicted"/>
<keyword evidence="4 6" id="KW-0472">Membrane</keyword>
<evidence type="ECO:0000313" key="8">
    <source>
        <dbReference type="Proteomes" id="UP000184226"/>
    </source>
</evidence>
<feature type="compositionally biased region" description="Pro residues" evidence="5">
    <location>
        <begin position="87"/>
        <end position="96"/>
    </location>
</feature>
<evidence type="ECO:0000256" key="6">
    <source>
        <dbReference type="SAM" id="Phobius"/>
    </source>
</evidence>
<keyword evidence="8" id="KW-1185">Reference proteome</keyword>
<dbReference type="RefSeq" id="WP_143161088.1">
    <property type="nucleotide sequence ID" value="NZ_FQXE01000016.1"/>
</dbReference>
<dbReference type="SUPFAM" id="SSF74653">
    <property type="entry name" value="TolA/TonB C-terminal domain"/>
    <property type="match status" value="1"/>
</dbReference>
<feature type="region of interest" description="Disordered" evidence="5">
    <location>
        <begin position="83"/>
        <end position="152"/>
    </location>
</feature>
<feature type="transmembrane region" description="Helical" evidence="6">
    <location>
        <begin position="49"/>
        <end position="69"/>
    </location>
</feature>
<dbReference type="Gene3D" id="3.30.1150.10">
    <property type="match status" value="1"/>
</dbReference>
<evidence type="ECO:0000256" key="3">
    <source>
        <dbReference type="ARBA" id="ARBA00022989"/>
    </source>
</evidence>
<dbReference type="AlphaFoldDB" id="A0A1M5ZMC5"/>
<feature type="compositionally biased region" description="Acidic residues" evidence="5">
    <location>
        <begin position="105"/>
        <end position="117"/>
    </location>
</feature>
<evidence type="ECO:0000256" key="5">
    <source>
        <dbReference type="SAM" id="MobiDB-lite"/>
    </source>
</evidence>
<reference evidence="7 8" key="1">
    <citation type="submission" date="2016-11" db="EMBL/GenBank/DDBJ databases">
        <authorList>
            <person name="Jaros S."/>
            <person name="Januszkiewicz K."/>
            <person name="Wedrychowicz H."/>
        </authorList>
    </citation>
    <scope>NUCLEOTIDE SEQUENCE [LARGE SCALE GENOMIC DNA]</scope>
    <source>
        <strain evidence="7 8">CGMCC 1.10190</strain>
    </source>
</reference>
<dbReference type="InterPro" id="IPR006260">
    <property type="entry name" value="TonB/TolA_C"/>
</dbReference>
<dbReference type="EMBL" id="FQXE01000016">
    <property type="protein sequence ID" value="SHI25312.1"/>
    <property type="molecule type" value="Genomic_DNA"/>
</dbReference>
<keyword evidence="2 6" id="KW-0812">Transmembrane</keyword>